<proteinExistence type="predicted"/>
<gene>
    <name evidence="3" type="ORF">NU887_18150</name>
</gene>
<keyword evidence="4" id="KW-1185">Reference proteome</keyword>
<dbReference type="GO" id="GO:0043565">
    <property type="term" value="F:sequence-specific DNA binding"/>
    <property type="evidence" value="ECO:0007669"/>
    <property type="project" value="TreeGrafter"/>
</dbReference>
<dbReference type="PANTHER" id="PTHR36966:SF1">
    <property type="entry name" value="REP-ASSOCIATED TYROSINE TRANSPOSASE"/>
    <property type="match status" value="1"/>
</dbReference>
<dbReference type="InterPro" id="IPR052715">
    <property type="entry name" value="RAYT_transposase"/>
</dbReference>
<feature type="region of interest" description="Disordered" evidence="1">
    <location>
        <begin position="95"/>
        <end position="146"/>
    </location>
</feature>
<dbReference type="PANTHER" id="PTHR36966">
    <property type="entry name" value="REP-ASSOCIATED TYROSINE TRANSPOSASE"/>
    <property type="match status" value="1"/>
</dbReference>
<name>A0A9X2P6D1_9BACT</name>
<dbReference type="SMART" id="SM01321">
    <property type="entry name" value="Y1_Tnp"/>
    <property type="match status" value="1"/>
</dbReference>
<dbReference type="RefSeq" id="WP_258424806.1">
    <property type="nucleotide sequence ID" value="NZ_JANSUY010000021.1"/>
</dbReference>
<dbReference type="AlphaFoldDB" id="A0A9X2P6D1"/>
<feature type="domain" description="Transposase IS200-like" evidence="2">
    <location>
        <begin position="22"/>
        <end position="238"/>
    </location>
</feature>
<organism evidence="3 4">
    <name type="scientific">Aquiflexum gelatinilyticum</name>
    <dbReference type="NCBI Taxonomy" id="2961943"/>
    <lineage>
        <taxon>Bacteria</taxon>
        <taxon>Pseudomonadati</taxon>
        <taxon>Bacteroidota</taxon>
        <taxon>Cytophagia</taxon>
        <taxon>Cytophagales</taxon>
        <taxon>Cyclobacteriaceae</taxon>
        <taxon>Aquiflexum</taxon>
    </lineage>
</organism>
<evidence type="ECO:0000259" key="2">
    <source>
        <dbReference type="SMART" id="SM01321"/>
    </source>
</evidence>
<dbReference type="InterPro" id="IPR002686">
    <property type="entry name" value="Transposase_17"/>
</dbReference>
<comment type="caution">
    <text evidence="3">The sequence shown here is derived from an EMBL/GenBank/DDBJ whole genome shotgun (WGS) entry which is preliminary data.</text>
</comment>
<feature type="compositionally biased region" description="Basic and acidic residues" evidence="1">
    <location>
        <begin position="95"/>
        <end position="143"/>
    </location>
</feature>
<dbReference type="EMBL" id="JANSUY010000021">
    <property type="protein sequence ID" value="MCR9016961.1"/>
    <property type="molecule type" value="Genomic_DNA"/>
</dbReference>
<evidence type="ECO:0000313" key="3">
    <source>
        <dbReference type="EMBL" id="MCR9016961.1"/>
    </source>
</evidence>
<dbReference type="GO" id="GO:0006313">
    <property type="term" value="P:DNA transposition"/>
    <property type="evidence" value="ECO:0007669"/>
    <property type="project" value="InterPro"/>
</dbReference>
<dbReference type="InterPro" id="IPR036515">
    <property type="entry name" value="Transposase_17_sf"/>
</dbReference>
<dbReference type="GO" id="GO:0004803">
    <property type="term" value="F:transposase activity"/>
    <property type="evidence" value="ECO:0007669"/>
    <property type="project" value="InterPro"/>
</dbReference>
<evidence type="ECO:0000256" key="1">
    <source>
        <dbReference type="SAM" id="MobiDB-lite"/>
    </source>
</evidence>
<protein>
    <recommendedName>
        <fullName evidence="2">Transposase IS200-like domain-containing protein</fullName>
    </recommendedName>
</protein>
<dbReference type="Gene3D" id="3.30.70.1290">
    <property type="entry name" value="Transposase IS200-like"/>
    <property type="match status" value="2"/>
</dbReference>
<dbReference type="Proteomes" id="UP001142175">
    <property type="component" value="Unassembled WGS sequence"/>
</dbReference>
<evidence type="ECO:0000313" key="4">
    <source>
        <dbReference type="Proteomes" id="UP001142175"/>
    </source>
</evidence>
<accession>A0A9X2P6D1</accession>
<dbReference type="SUPFAM" id="SSF143422">
    <property type="entry name" value="Transposase IS200-like"/>
    <property type="match status" value="1"/>
</dbReference>
<reference evidence="3" key="1">
    <citation type="submission" date="2022-08" db="EMBL/GenBank/DDBJ databases">
        <authorList>
            <person name="Zhang D."/>
        </authorList>
    </citation>
    <scope>NUCLEOTIDE SEQUENCE</scope>
    <source>
        <strain evidence="3">XJ19-11</strain>
    </source>
</reference>
<sequence length="248" mass="29024">MAEKYKNKYRTESFRAKWWDYTWNAAYFVTICTLNRRHYFGKVSNGKMILSGAGVLADVFWYEIKNHHKYVELDAFVVMPNHIHGILIINKPDEKREEEKNDFGKEDQRKEENGKNYSRYQEDGDFRNQDKDGDSRNLDKEGDSSTVVACNDSTLDFSSTRGFLKGKESPIITEFSQHMAAISPKKDSLPSILRSYKSAVTKHANRLGFEFGWQSKYHDHIIRDEGAYQRIAQYIENNPSKWKEDGFF</sequence>